<dbReference type="InterPro" id="IPR045010">
    <property type="entry name" value="MDR_fam"/>
</dbReference>
<dbReference type="GO" id="GO:0016628">
    <property type="term" value="F:oxidoreductase activity, acting on the CH-CH group of donors, NAD or NADP as acceptor"/>
    <property type="evidence" value="ECO:0007669"/>
    <property type="project" value="InterPro"/>
</dbReference>
<dbReference type="AlphaFoldDB" id="A0AA88EDH4"/>
<evidence type="ECO:0000313" key="2">
    <source>
        <dbReference type="EMBL" id="GMN72443.1"/>
    </source>
</evidence>
<evidence type="ECO:0000313" key="3">
    <source>
        <dbReference type="EMBL" id="GMN72451.1"/>
    </source>
</evidence>
<dbReference type="PANTHER" id="PTHR43205:SF12">
    <property type="entry name" value="OS06G0602900 PROTEIN"/>
    <property type="match status" value="1"/>
</dbReference>
<reference evidence="2" key="1">
    <citation type="submission" date="2023-07" db="EMBL/GenBank/DDBJ databases">
        <title>draft genome sequence of fig (Ficus carica).</title>
        <authorList>
            <person name="Takahashi T."/>
            <person name="Nishimura K."/>
        </authorList>
    </citation>
    <scope>NUCLEOTIDE SEQUENCE</scope>
</reference>
<dbReference type="SUPFAM" id="SSF51735">
    <property type="entry name" value="NAD(P)-binding Rossmann-fold domains"/>
    <property type="match status" value="1"/>
</dbReference>
<dbReference type="PANTHER" id="PTHR43205">
    <property type="entry name" value="PROSTAGLANDIN REDUCTASE"/>
    <property type="match status" value="1"/>
</dbReference>
<protein>
    <recommendedName>
        <fullName evidence="1">Alcohol dehydrogenase-like C-terminal domain-containing protein</fullName>
    </recommendedName>
</protein>
<organism evidence="2 4">
    <name type="scientific">Ficus carica</name>
    <name type="common">Common fig</name>
    <dbReference type="NCBI Taxonomy" id="3494"/>
    <lineage>
        <taxon>Eukaryota</taxon>
        <taxon>Viridiplantae</taxon>
        <taxon>Streptophyta</taxon>
        <taxon>Embryophyta</taxon>
        <taxon>Tracheophyta</taxon>
        <taxon>Spermatophyta</taxon>
        <taxon>Magnoliopsida</taxon>
        <taxon>eudicotyledons</taxon>
        <taxon>Gunneridae</taxon>
        <taxon>Pentapetalae</taxon>
        <taxon>rosids</taxon>
        <taxon>fabids</taxon>
        <taxon>Rosales</taxon>
        <taxon>Moraceae</taxon>
        <taxon>Ficeae</taxon>
        <taxon>Ficus</taxon>
    </lineage>
</organism>
<name>A0AA88EDH4_FICCA</name>
<gene>
    <name evidence="2" type="ORF">TIFTF001_054727</name>
    <name evidence="3" type="ORF">TIFTF001_054729</name>
</gene>
<dbReference type="Gene3D" id="3.90.180.10">
    <property type="entry name" value="Medium-chain alcohol dehydrogenases, catalytic domain"/>
    <property type="match status" value="1"/>
</dbReference>
<evidence type="ECO:0000259" key="1">
    <source>
        <dbReference type="Pfam" id="PF00107"/>
    </source>
</evidence>
<feature type="domain" description="Alcohol dehydrogenase-like C-terminal" evidence="1">
    <location>
        <begin position="38"/>
        <end position="104"/>
    </location>
</feature>
<dbReference type="InterPro" id="IPR036291">
    <property type="entry name" value="NAD(P)-bd_dom_sf"/>
</dbReference>
<dbReference type="Pfam" id="PF00107">
    <property type="entry name" value="ADH_zinc_N"/>
    <property type="match status" value="1"/>
</dbReference>
<comment type="caution">
    <text evidence="2">The sequence shown here is derived from an EMBL/GenBank/DDBJ whole genome shotgun (WGS) entry which is preliminary data.</text>
</comment>
<dbReference type="EMBL" id="BTGU01015515">
    <property type="protein sequence ID" value="GMN72443.1"/>
    <property type="molecule type" value="Genomic_DNA"/>
</dbReference>
<dbReference type="Proteomes" id="UP001187192">
    <property type="component" value="Unassembled WGS sequence"/>
</dbReference>
<proteinExistence type="predicted"/>
<keyword evidence="4" id="KW-1185">Reference proteome</keyword>
<dbReference type="EMBL" id="BTGU01015517">
    <property type="protein sequence ID" value="GMN72451.1"/>
    <property type="molecule type" value="Genomic_DNA"/>
</dbReference>
<sequence length="162" mass="18094">MHVSKISPPLIEVMKVKLQQLCWLYYNYFFHTILCRHFPDGIDVYFDNVGGEMLEAAVANMNIGGRIAACGVISEYMDDGKRAVPDMLDIVYKRITIRGFLAADFMKLYSDFLSATVDHLRTGTIQTLEDISSGVESIPPAFVGLFHGANKGKKIVKLADIE</sequence>
<accession>A0AA88EDH4</accession>
<dbReference type="Gene3D" id="3.40.50.720">
    <property type="entry name" value="NAD(P)-binding Rossmann-like Domain"/>
    <property type="match status" value="1"/>
</dbReference>
<evidence type="ECO:0000313" key="4">
    <source>
        <dbReference type="Proteomes" id="UP001187192"/>
    </source>
</evidence>
<dbReference type="InterPro" id="IPR013149">
    <property type="entry name" value="ADH-like_C"/>
</dbReference>